<dbReference type="AlphaFoldDB" id="A0A540WZ59"/>
<dbReference type="InterPro" id="IPR016024">
    <property type="entry name" value="ARM-type_fold"/>
</dbReference>
<evidence type="ECO:0000313" key="2">
    <source>
        <dbReference type="Proteomes" id="UP000315369"/>
    </source>
</evidence>
<keyword evidence="2" id="KW-1185">Reference proteome</keyword>
<dbReference type="InterPro" id="IPR011989">
    <property type="entry name" value="ARM-like"/>
</dbReference>
<dbReference type="EMBL" id="VIFM01000072">
    <property type="protein sequence ID" value="TQF14289.1"/>
    <property type="molecule type" value="Genomic_DNA"/>
</dbReference>
<comment type="caution">
    <text evidence="1">The sequence shown here is derived from an EMBL/GenBank/DDBJ whole genome shotgun (WGS) entry which is preliminary data.</text>
</comment>
<dbReference type="RefSeq" id="WP_141643985.1">
    <property type="nucleotide sequence ID" value="NZ_VIFM01000072.1"/>
</dbReference>
<dbReference type="SUPFAM" id="SSF48371">
    <property type="entry name" value="ARM repeat"/>
    <property type="match status" value="1"/>
</dbReference>
<dbReference type="Proteomes" id="UP000315369">
    <property type="component" value="Unassembled WGS sequence"/>
</dbReference>
<protein>
    <submittedName>
        <fullName evidence="1">HEAT repeat domain-containing protein</fullName>
    </submittedName>
</protein>
<evidence type="ECO:0000313" key="1">
    <source>
        <dbReference type="EMBL" id="TQF14289.1"/>
    </source>
</evidence>
<dbReference type="Pfam" id="PF13646">
    <property type="entry name" value="HEAT_2"/>
    <property type="match status" value="1"/>
</dbReference>
<name>A0A540WZ59_9BACT</name>
<dbReference type="OrthoDB" id="5506750at2"/>
<accession>A0A540WZ59</accession>
<organism evidence="1 2">
    <name type="scientific">Myxococcus llanfairpwllgwyngyllgogerychwyrndrobwllllantysiliogogogochensis</name>
    <dbReference type="NCBI Taxonomy" id="2590453"/>
    <lineage>
        <taxon>Bacteria</taxon>
        <taxon>Pseudomonadati</taxon>
        <taxon>Myxococcota</taxon>
        <taxon>Myxococcia</taxon>
        <taxon>Myxococcales</taxon>
        <taxon>Cystobacterineae</taxon>
        <taxon>Myxococcaceae</taxon>
        <taxon>Myxococcus</taxon>
    </lineage>
</organism>
<reference evidence="1 2" key="1">
    <citation type="submission" date="2019-06" db="EMBL/GenBank/DDBJ databases">
        <authorList>
            <person name="Livingstone P."/>
            <person name="Whitworth D."/>
        </authorList>
    </citation>
    <scope>NUCLEOTIDE SEQUENCE [LARGE SCALE GENOMIC DNA]</scope>
    <source>
        <strain evidence="1 2">AM401</strain>
    </source>
</reference>
<gene>
    <name evidence="1" type="ORF">FJV41_19315</name>
</gene>
<sequence>MGLFDIFTGGSGPEKALKLKPKVTQKYGDPATRQKAIQQLGEMKYPEAVSVLLARFTITVDPLTTDADEKEHTFELVKAFGKDAAVPPIVEFLSKTEQATSWALRLLGELVTEEEATGACVNALQHLSATYTKNPEKKVVLLHHVTGREDARVPPAVLPFLEDMSDDVKIAALKALASFKYEPALEPMLKLLTADETARRVQTSAIAALADSGFSVASHRAKVESLLVEPFVLDKDGRIQRRA</sequence>
<proteinExistence type="predicted"/>
<dbReference type="Gene3D" id="1.25.10.10">
    <property type="entry name" value="Leucine-rich Repeat Variant"/>
    <property type="match status" value="1"/>
</dbReference>